<accession>A0AB39HJG0</accession>
<organism evidence="4">
    <name type="scientific">Ornithinibacillus sp. 4-3</name>
    <dbReference type="NCBI Taxonomy" id="3231488"/>
    <lineage>
        <taxon>Bacteria</taxon>
        <taxon>Bacillati</taxon>
        <taxon>Bacillota</taxon>
        <taxon>Bacilli</taxon>
        <taxon>Bacillales</taxon>
        <taxon>Bacillaceae</taxon>
        <taxon>Ornithinibacillus</taxon>
    </lineage>
</organism>
<protein>
    <submittedName>
        <fullName evidence="4">Gfo/Idh/MocA family protein</fullName>
    </submittedName>
</protein>
<dbReference type="InterPro" id="IPR036291">
    <property type="entry name" value="NAD(P)-bd_dom_sf"/>
</dbReference>
<dbReference type="SUPFAM" id="SSF55347">
    <property type="entry name" value="Glyceraldehyde-3-phosphate dehydrogenase-like, C-terminal domain"/>
    <property type="match status" value="1"/>
</dbReference>
<reference evidence="4" key="1">
    <citation type="submission" date="2024-07" db="EMBL/GenBank/DDBJ databases">
        <title>Halotolerant mesophilic bacterium Ornithinibacillus sp. 4-3, sp. nov., isolated from soil.</title>
        <authorList>
            <person name="Sidarenka A.V."/>
            <person name="Guliayeva D.E."/>
            <person name="Leanovich S.I."/>
            <person name="Hileuskaya K.S."/>
            <person name="Akhremchuk A.E."/>
            <person name="Sikolenko M.A."/>
            <person name="Valentovich L.N."/>
        </authorList>
    </citation>
    <scope>NUCLEOTIDE SEQUENCE</scope>
    <source>
        <strain evidence="4">4-3</strain>
    </source>
</reference>
<dbReference type="PANTHER" id="PTHR43818">
    <property type="entry name" value="BCDNA.GH03377"/>
    <property type="match status" value="1"/>
</dbReference>
<sequence length="318" mass="35903">MGKLNIGIIGLGAVGERLIKQFIAHPETEIVAICDVSVNRMNEIRETYVEATSYEDHRDLIHDDRVELVYVAVPPKFHHGIALDVMAAGKNILCEKPLANTYEEAKDMAEKAAEAGVMTAMNFPLPYTPPVQLFEEKLNSGIIGKLRRIDFKMHFTTWPRAWQQNPWIAKREQGGYIREVMPHYLQFIQQIFGKVTNVNSFIDYPDNEEDCEIGIIARLELEDGTPILVNGLSNIAKQEDVALRAYGEKGVLSLLNWGTLTFSSLDQEEEVLSHRDREAKMLLVDELVKAAKGEPAHLIDFQEGYEVQAVLEKLLGKN</sequence>
<dbReference type="EMBL" id="CP162599">
    <property type="protein sequence ID" value="XDK32027.1"/>
    <property type="molecule type" value="Genomic_DNA"/>
</dbReference>
<evidence type="ECO:0000256" key="1">
    <source>
        <dbReference type="ARBA" id="ARBA00023002"/>
    </source>
</evidence>
<gene>
    <name evidence="4" type="ORF">AB4Y30_13550</name>
</gene>
<dbReference type="SUPFAM" id="SSF51735">
    <property type="entry name" value="NAD(P)-binding Rossmann-fold domains"/>
    <property type="match status" value="1"/>
</dbReference>
<proteinExistence type="predicted"/>
<dbReference type="RefSeq" id="WP_368652750.1">
    <property type="nucleotide sequence ID" value="NZ_CP162599.1"/>
</dbReference>
<dbReference type="Gene3D" id="3.30.360.10">
    <property type="entry name" value="Dihydrodipicolinate Reductase, domain 2"/>
    <property type="match status" value="1"/>
</dbReference>
<evidence type="ECO:0000259" key="2">
    <source>
        <dbReference type="Pfam" id="PF01408"/>
    </source>
</evidence>
<feature type="domain" description="Gfo/Idh/MocA-like oxidoreductase N-terminal" evidence="2">
    <location>
        <begin position="4"/>
        <end position="123"/>
    </location>
</feature>
<dbReference type="Pfam" id="PF22725">
    <property type="entry name" value="GFO_IDH_MocA_C3"/>
    <property type="match status" value="1"/>
</dbReference>
<dbReference type="InterPro" id="IPR050463">
    <property type="entry name" value="Gfo/Idh/MocA_oxidrdct_glycsds"/>
</dbReference>
<dbReference type="PANTHER" id="PTHR43818:SF11">
    <property type="entry name" value="BCDNA.GH03377"/>
    <property type="match status" value="1"/>
</dbReference>
<dbReference type="GO" id="GO:0000166">
    <property type="term" value="F:nucleotide binding"/>
    <property type="evidence" value="ECO:0007669"/>
    <property type="project" value="InterPro"/>
</dbReference>
<dbReference type="Gene3D" id="3.40.50.720">
    <property type="entry name" value="NAD(P)-binding Rossmann-like Domain"/>
    <property type="match status" value="1"/>
</dbReference>
<feature type="domain" description="GFO/IDH/MocA-like oxidoreductase" evidence="3">
    <location>
        <begin position="135"/>
        <end position="252"/>
    </location>
</feature>
<evidence type="ECO:0000259" key="3">
    <source>
        <dbReference type="Pfam" id="PF22725"/>
    </source>
</evidence>
<evidence type="ECO:0000313" key="4">
    <source>
        <dbReference type="EMBL" id="XDK32027.1"/>
    </source>
</evidence>
<dbReference type="InterPro" id="IPR000683">
    <property type="entry name" value="Gfo/Idh/MocA-like_OxRdtase_N"/>
</dbReference>
<dbReference type="GO" id="GO:0016491">
    <property type="term" value="F:oxidoreductase activity"/>
    <property type="evidence" value="ECO:0007669"/>
    <property type="project" value="UniProtKB-KW"/>
</dbReference>
<keyword evidence="1" id="KW-0560">Oxidoreductase</keyword>
<dbReference type="Pfam" id="PF01408">
    <property type="entry name" value="GFO_IDH_MocA"/>
    <property type="match status" value="1"/>
</dbReference>
<dbReference type="InterPro" id="IPR055170">
    <property type="entry name" value="GFO_IDH_MocA-like_dom"/>
</dbReference>
<name>A0AB39HJG0_9BACI</name>
<dbReference type="AlphaFoldDB" id="A0AB39HJG0"/>